<proteinExistence type="predicted"/>
<evidence type="ECO:0000313" key="2">
    <source>
        <dbReference type="Proteomes" id="UP000558192"/>
    </source>
</evidence>
<name>A0A7X5Y6G2_9SPHN</name>
<dbReference type="EMBL" id="JAATJC010000001">
    <property type="protein sequence ID" value="NJC05944.1"/>
    <property type="molecule type" value="Genomic_DNA"/>
</dbReference>
<evidence type="ECO:0000313" key="1">
    <source>
        <dbReference type="EMBL" id="NJC05944.1"/>
    </source>
</evidence>
<evidence type="ECO:0008006" key="3">
    <source>
        <dbReference type="Google" id="ProtNLM"/>
    </source>
</evidence>
<reference evidence="1 2" key="1">
    <citation type="submission" date="2020-03" db="EMBL/GenBank/DDBJ databases">
        <title>Genomic Encyclopedia of Type Strains, Phase IV (KMG-IV): sequencing the most valuable type-strain genomes for metagenomic binning, comparative biology and taxonomic classification.</title>
        <authorList>
            <person name="Goeker M."/>
        </authorList>
    </citation>
    <scope>NUCLEOTIDE SEQUENCE [LARGE SCALE GENOMIC DNA]</scope>
    <source>
        <strain evidence="1 2">DSM 16846</strain>
    </source>
</reference>
<dbReference type="AlphaFoldDB" id="A0A7X5Y6G2"/>
<comment type="caution">
    <text evidence="1">The sequence shown here is derived from an EMBL/GenBank/DDBJ whole genome shotgun (WGS) entry which is preliminary data.</text>
</comment>
<accession>A0A7X5Y6G2</accession>
<dbReference type="Proteomes" id="UP000558192">
    <property type="component" value="Unassembled WGS sequence"/>
</dbReference>
<gene>
    <name evidence="1" type="ORF">GGQ97_001737</name>
</gene>
<sequence length="130" mass="14485">MKSLLDKLGYRSGVTALVWRVPDSRAPQLSPVTVGGEPQFLLAFVRDRAALGEAADEVLPSYRRGGHLWLAYPKKSGSILSDLSRDAGWERITRAGLLPVTQVAMDEDWSALRFRFRDEIKKLTRTSAQA</sequence>
<organism evidence="1 2">
    <name type="scientific">Sphingomonas kaistensis</name>
    <dbReference type="NCBI Taxonomy" id="298708"/>
    <lineage>
        <taxon>Bacteria</taxon>
        <taxon>Pseudomonadati</taxon>
        <taxon>Pseudomonadota</taxon>
        <taxon>Alphaproteobacteria</taxon>
        <taxon>Sphingomonadales</taxon>
        <taxon>Sphingomonadaceae</taxon>
        <taxon>Sphingomonas</taxon>
    </lineage>
</organism>
<dbReference type="RefSeq" id="WP_168068816.1">
    <property type="nucleotide sequence ID" value="NZ_JAATJC010000001.1"/>
</dbReference>
<keyword evidence="2" id="KW-1185">Reference proteome</keyword>
<protein>
    <recommendedName>
        <fullName evidence="3">DUF3052 domain-containing protein</fullName>
    </recommendedName>
</protein>